<feature type="transmembrane region" description="Helical" evidence="12">
    <location>
        <begin position="128"/>
        <end position="148"/>
    </location>
</feature>
<evidence type="ECO:0000256" key="9">
    <source>
        <dbReference type="ARBA" id="ARBA00023065"/>
    </source>
</evidence>
<gene>
    <name evidence="14" type="ORF">G3480_10945</name>
</gene>
<protein>
    <submittedName>
        <fullName evidence="14">Sodium:proton antiporter</fullName>
    </submittedName>
</protein>
<feature type="transmembrane region" description="Helical" evidence="12">
    <location>
        <begin position="231"/>
        <end position="247"/>
    </location>
</feature>
<feature type="transmembrane region" description="Helical" evidence="12">
    <location>
        <begin position="253"/>
        <end position="273"/>
    </location>
</feature>
<dbReference type="GO" id="GO:0098719">
    <property type="term" value="P:sodium ion import across plasma membrane"/>
    <property type="evidence" value="ECO:0007669"/>
    <property type="project" value="TreeGrafter"/>
</dbReference>
<organism evidence="14 15">
    <name type="scientific">Thiorhodococcus mannitoliphagus</name>
    <dbReference type="NCBI Taxonomy" id="329406"/>
    <lineage>
        <taxon>Bacteria</taxon>
        <taxon>Pseudomonadati</taxon>
        <taxon>Pseudomonadota</taxon>
        <taxon>Gammaproteobacteria</taxon>
        <taxon>Chromatiales</taxon>
        <taxon>Chromatiaceae</taxon>
        <taxon>Thiorhodococcus</taxon>
    </lineage>
</organism>
<dbReference type="Gene3D" id="6.10.140.1330">
    <property type="match status" value="1"/>
</dbReference>
<dbReference type="GO" id="GO:0005886">
    <property type="term" value="C:plasma membrane"/>
    <property type="evidence" value="ECO:0007669"/>
    <property type="project" value="UniProtKB-SubCell"/>
</dbReference>
<dbReference type="GO" id="GO:0051453">
    <property type="term" value="P:regulation of intracellular pH"/>
    <property type="evidence" value="ECO:0007669"/>
    <property type="project" value="TreeGrafter"/>
</dbReference>
<evidence type="ECO:0000256" key="8">
    <source>
        <dbReference type="ARBA" id="ARBA00023053"/>
    </source>
</evidence>
<evidence type="ECO:0000256" key="12">
    <source>
        <dbReference type="SAM" id="Phobius"/>
    </source>
</evidence>
<comment type="similarity">
    <text evidence="2">Belongs to the monovalent cation:proton antiporter 1 (CPA1) transporter (TC 2.A.36) family.</text>
</comment>
<accession>A0A6P1DXH3</accession>
<evidence type="ECO:0000256" key="6">
    <source>
        <dbReference type="ARBA" id="ARBA00022692"/>
    </source>
</evidence>
<feature type="transmembrane region" description="Helical" evidence="12">
    <location>
        <begin position="29"/>
        <end position="48"/>
    </location>
</feature>
<dbReference type="GO" id="GO:0015385">
    <property type="term" value="F:sodium:proton antiporter activity"/>
    <property type="evidence" value="ECO:0007669"/>
    <property type="project" value="InterPro"/>
</dbReference>
<dbReference type="EMBL" id="JAAIJR010000037">
    <property type="protein sequence ID" value="NEX20822.1"/>
    <property type="molecule type" value="Genomic_DNA"/>
</dbReference>
<feature type="transmembrane region" description="Helical" evidence="12">
    <location>
        <begin position="97"/>
        <end position="122"/>
    </location>
</feature>
<keyword evidence="9" id="KW-0406">Ion transport</keyword>
<dbReference type="AlphaFoldDB" id="A0A6P1DXH3"/>
<evidence type="ECO:0000313" key="15">
    <source>
        <dbReference type="Proteomes" id="UP000471640"/>
    </source>
</evidence>
<feature type="transmembrane region" description="Helical" evidence="12">
    <location>
        <begin position="68"/>
        <end position="85"/>
    </location>
</feature>
<feature type="transmembrane region" description="Helical" evidence="12">
    <location>
        <begin position="285"/>
        <end position="308"/>
    </location>
</feature>
<keyword evidence="7 12" id="KW-1133">Transmembrane helix</keyword>
<feature type="transmembrane region" description="Helical" evidence="12">
    <location>
        <begin position="383"/>
        <end position="403"/>
    </location>
</feature>
<keyword evidence="8" id="KW-0915">Sodium</keyword>
<keyword evidence="4" id="KW-0050">Antiport</keyword>
<name>A0A6P1DXH3_9GAMM</name>
<dbReference type="RefSeq" id="WP_164653928.1">
    <property type="nucleotide sequence ID" value="NZ_JAAIJR010000037.1"/>
</dbReference>
<sequence>MTLFEIIATLLSISAVFSWLNDRYLRLPTTIGLMLIALLCSLGLLLLPPDSLQEEIRQMLESIHFDDTLLHGLLSFLLFAGALHVDLNDLARQKWVIVILATASVMGATLIIGGGAYLLFQLLGLDVPFIYCVLFGALISPTDPIAVLGVLKSAGAPESLKTKIAGESLFNDGVAVVVFLTIAGIAIGGHEATTLGFLELFGREAVGGVLFGLLTGGLAFLMLYRIDNYQVEVLVTLALATGGYALAEHLHLSAPIAIVVAGLLIGNAGRKWAMSEKTRRHLDDFWELVDEVLNAVLFVLIGLEVLVISLRPDYILAGALAIPLVLVARLISVGLPIGIMRRFRSFSTGVTSILTWAGLRGGISVALALSLPSGETRDILVTVTYVIVVFSILVQGLTLGPLVRRMGARAELELSRTQLASAESAAED</sequence>
<evidence type="ECO:0000256" key="10">
    <source>
        <dbReference type="ARBA" id="ARBA00023136"/>
    </source>
</evidence>
<keyword evidence="5" id="KW-1003">Cell membrane</keyword>
<feature type="transmembrane region" description="Helical" evidence="12">
    <location>
        <begin position="6"/>
        <end position="22"/>
    </location>
</feature>
<evidence type="ECO:0000313" key="14">
    <source>
        <dbReference type="EMBL" id="NEX20822.1"/>
    </source>
</evidence>
<feature type="transmembrane region" description="Helical" evidence="12">
    <location>
        <begin position="205"/>
        <end position="224"/>
    </location>
</feature>
<feature type="transmembrane region" description="Helical" evidence="12">
    <location>
        <begin position="169"/>
        <end position="190"/>
    </location>
</feature>
<dbReference type="Pfam" id="PF00999">
    <property type="entry name" value="Na_H_Exchanger"/>
    <property type="match status" value="1"/>
</dbReference>
<evidence type="ECO:0000256" key="5">
    <source>
        <dbReference type="ARBA" id="ARBA00022475"/>
    </source>
</evidence>
<feature type="transmembrane region" description="Helical" evidence="12">
    <location>
        <begin position="349"/>
        <end position="371"/>
    </location>
</feature>
<keyword evidence="11" id="KW-0739">Sodium transport</keyword>
<keyword evidence="6 12" id="KW-0812">Transmembrane</keyword>
<comment type="caution">
    <text evidence="14">The sequence shown here is derived from an EMBL/GenBank/DDBJ whole genome shotgun (WGS) entry which is preliminary data.</text>
</comment>
<proteinExistence type="inferred from homology"/>
<reference evidence="14 15" key="2">
    <citation type="submission" date="2020-02" db="EMBL/GenBank/DDBJ databases">
        <title>Genome sequences of Thiorhodococcus mannitoliphagus and Thiorhodococcus minor, purple sulfur photosynthetic bacteria in the gammaproteobacterial family, Chromatiaceae.</title>
        <authorList>
            <person name="Aviles F.A."/>
            <person name="Meyer T.E."/>
            <person name="Kyndt J.A."/>
        </authorList>
    </citation>
    <scope>NUCLEOTIDE SEQUENCE [LARGE SCALE GENOMIC DNA]</scope>
    <source>
        <strain evidence="14 15">DSM 18266</strain>
    </source>
</reference>
<keyword evidence="10 12" id="KW-0472">Membrane</keyword>
<dbReference type="InterPro" id="IPR006153">
    <property type="entry name" value="Cation/H_exchanger_TM"/>
</dbReference>
<keyword evidence="3" id="KW-0813">Transport</keyword>
<evidence type="ECO:0000256" key="3">
    <source>
        <dbReference type="ARBA" id="ARBA00022448"/>
    </source>
</evidence>
<evidence type="ECO:0000256" key="2">
    <source>
        <dbReference type="ARBA" id="ARBA00007367"/>
    </source>
</evidence>
<dbReference type="Proteomes" id="UP000471640">
    <property type="component" value="Unassembled WGS sequence"/>
</dbReference>
<evidence type="ECO:0000256" key="1">
    <source>
        <dbReference type="ARBA" id="ARBA00004651"/>
    </source>
</evidence>
<evidence type="ECO:0000256" key="11">
    <source>
        <dbReference type="ARBA" id="ARBA00023201"/>
    </source>
</evidence>
<evidence type="ECO:0000256" key="7">
    <source>
        <dbReference type="ARBA" id="ARBA00022989"/>
    </source>
</evidence>
<dbReference type="PANTHER" id="PTHR10110">
    <property type="entry name" value="SODIUM/HYDROGEN EXCHANGER"/>
    <property type="match status" value="1"/>
</dbReference>
<evidence type="ECO:0000256" key="4">
    <source>
        <dbReference type="ARBA" id="ARBA00022449"/>
    </source>
</evidence>
<evidence type="ECO:0000259" key="13">
    <source>
        <dbReference type="Pfam" id="PF00999"/>
    </source>
</evidence>
<keyword evidence="15" id="KW-1185">Reference proteome</keyword>
<feature type="transmembrane region" description="Helical" evidence="12">
    <location>
        <begin position="314"/>
        <end position="337"/>
    </location>
</feature>
<dbReference type="GO" id="GO:0015386">
    <property type="term" value="F:potassium:proton antiporter activity"/>
    <property type="evidence" value="ECO:0007669"/>
    <property type="project" value="TreeGrafter"/>
</dbReference>
<dbReference type="PANTHER" id="PTHR10110:SF195">
    <property type="entry name" value="NA(+)_H(+) ANTIPORTER NHAS2"/>
    <property type="match status" value="1"/>
</dbReference>
<feature type="domain" description="Cation/H+ exchanger transmembrane" evidence="13">
    <location>
        <begin position="14"/>
        <end position="404"/>
    </location>
</feature>
<dbReference type="InterPro" id="IPR018422">
    <property type="entry name" value="Cation/H_exchanger_CPA1"/>
</dbReference>
<reference evidence="15" key="1">
    <citation type="journal article" date="2020" name="Microbiol. Resour. Announc.">
        <title>Draft Genome Sequences of Thiorhodococcus mannitoliphagus and Thiorhodococcus minor, Purple Sulfur Photosynthetic Bacteria in the Gammaproteobacterial Family Chromatiaceae.</title>
        <authorList>
            <person name="Aviles F.A."/>
            <person name="Meyer T.E."/>
            <person name="Kyndt J.A."/>
        </authorList>
    </citation>
    <scope>NUCLEOTIDE SEQUENCE [LARGE SCALE GENOMIC DNA]</scope>
    <source>
        <strain evidence="15">DSM 18266</strain>
    </source>
</reference>
<comment type="subcellular location">
    <subcellularLocation>
        <location evidence="1">Cell membrane</location>
        <topology evidence="1">Multi-pass membrane protein</topology>
    </subcellularLocation>
</comment>